<keyword evidence="1" id="KW-1133">Transmembrane helix</keyword>
<organism evidence="3 4">
    <name type="scientific">Cavenderia fasciculata</name>
    <name type="common">Slime mold</name>
    <name type="synonym">Dictyostelium fasciculatum</name>
    <dbReference type="NCBI Taxonomy" id="261658"/>
    <lineage>
        <taxon>Eukaryota</taxon>
        <taxon>Amoebozoa</taxon>
        <taxon>Evosea</taxon>
        <taxon>Eumycetozoa</taxon>
        <taxon>Dictyostelia</taxon>
        <taxon>Acytosteliales</taxon>
        <taxon>Cavenderiaceae</taxon>
        <taxon>Cavenderia</taxon>
    </lineage>
</organism>
<dbReference type="RefSeq" id="XP_004352025.1">
    <property type="nucleotide sequence ID" value="XM_004351973.1"/>
</dbReference>
<reference evidence="4" key="1">
    <citation type="journal article" date="2011" name="Genome Res.">
        <title>Phylogeny-wide analysis of social amoeba genomes highlights ancient origins for complex intercellular communication.</title>
        <authorList>
            <person name="Heidel A.J."/>
            <person name="Lawal H.M."/>
            <person name="Felder M."/>
            <person name="Schilde C."/>
            <person name="Helps N.R."/>
            <person name="Tunggal B."/>
            <person name="Rivero F."/>
            <person name="John U."/>
            <person name="Schleicher M."/>
            <person name="Eichinger L."/>
            <person name="Platzer M."/>
            <person name="Noegel A.A."/>
            <person name="Schaap P."/>
            <person name="Gloeckner G."/>
        </authorList>
    </citation>
    <scope>NUCLEOTIDE SEQUENCE [LARGE SCALE GENOMIC DNA]</scope>
    <source>
        <strain evidence="4">SH3</strain>
    </source>
</reference>
<dbReference type="GeneID" id="14867298"/>
<evidence type="ECO:0000313" key="3">
    <source>
        <dbReference type="EMBL" id="EGG15305.1"/>
    </source>
</evidence>
<dbReference type="InterPro" id="IPR053229">
    <property type="entry name" value="NADH-Q_oxidrdct_subunit"/>
</dbReference>
<proteinExistence type="predicted"/>
<dbReference type="Pfam" id="PF10785">
    <property type="entry name" value="NADH-u_ox-rdase"/>
    <property type="match status" value="1"/>
</dbReference>
<accession>F4Q9D6</accession>
<sequence length="119" mass="13559">MEPRQKDTLTVGQLAGQSSIDRVVLPEYPVISKEPTFSQVNKNFRASDYLYMLAVPSVLVSFYYYKTYRHASSTVVAAGLAFPAMYGVSFQKVNLRLRGFLENQPECEKYQMNFNKVAL</sequence>
<feature type="transmembrane region" description="Helical" evidence="1">
    <location>
        <begin position="71"/>
        <end position="88"/>
    </location>
</feature>
<dbReference type="Proteomes" id="UP000007797">
    <property type="component" value="Unassembled WGS sequence"/>
</dbReference>
<dbReference type="AlphaFoldDB" id="F4Q9D6"/>
<evidence type="ECO:0000256" key="1">
    <source>
        <dbReference type="SAM" id="Phobius"/>
    </source>
</evidence>
<protein>
    <submittedName>
        <fullName evidence="3">Transmembrane protein</fullName>
    </submittedName>
</protein>
<dbReference type="OMA" id="RENEAEC"/>
<dbReference type="PANTHER" id="PTHR34062">
    <property type="entry name" value="OXIDOREDUCTASE 21 KDA SUBUNIT, PUTATIVE (AFU_ORTHOLOGUE AFUA_4G04750)-RELATED"/>
    <property type="match status" value="1"/>
</dbReference>
<dbReference type="OrthoDB" id="19314at2759"/>
<name>F4Q9D6_CACFS</name>
<dbReference type="PANTHER" id="PTHR34062:SF1">
    <property type="entry name" value="NADH-UBIQUINONE OXIDOREDUCTASE 21KDA SUBUNIT N-TERMINAL DOMAIN-CONTAINING PROTEIN"/>
    <property type="match status" value="1"/>
</dbReference>
<evidence type="ECO:0000259" key="2">
    <source>
        <dbReference type="Pfam" id="PF10785"/>
    </source>
</evidence>
<feature type="domain" description="NADH-ubiquinone oxidoreductase 21kDa subunit N-terminal" evidence="2">
    <location>
        <begin position="26"/>
        <end position="102"/>
    </location>
</feature>
<gene>
    <name evidence="3" type="ORF">DFA_10139</name>
</gene>
<dbReference type="InterPro" id="IPR019721">
    <property type="entry name" value="NADH-UbQ_OxRdtase_su21_N"/>
</dbReference>
<dbReference type="KEGG" id="dfa:DFA_10139"/>
<evidence type="ECO:0000313" key="4">
    <source>
        <dbReference type="Proteomes" id="UP000007797"/>
    </source>
</evidence>
<keyword evidence="4" id="KW-1185">Reference proteome</keyword>
<keyword evidence="1 3" id="KW-0812">Transmembrane</keyword>
<feature type="transmembrane region" description="Helical" evidence="1">
    <location>
        <begin position="49"/>
        <end position="65"/>
    </location>
</feature>
<dbReference type="EMBL" id="GL883026">
    <property type="protein sequence ID" value="EGG15305.1"/>
    <property type="molecule type" value="Genomic_DNA"/>
</dbReference>
<keyword evidence="1" id="KW-0472">Membrane</keyword>